<keyword evidence="1" id="KW-0472">Membrane</keyword>
<name>A0A5C5VFK7_9BACT</name>
<dbReference type="AlphaFoldDB" id="A0A5C5VFK7"/>
<dbReference type="RefSeq" id="WP_146564727.1">
    <property type="nucleotide sequence ID" value="NZ_SIHJ01000001.1"/>
</dbReference>
<dbReference type="OrthoDB" id="1495450at2"/>
<dbReference type="EMBL" id="SIHJ01000001">
    <property type="protein sequence ID" value="TWT37386.1"/>
    <property type="molecule type" value="Genomic_DNA"/>
</dbReference>
<proteinExistence type="predicted"/>
<evidence type="ECO:0000256" key="1">
    <source>
        <dbReference type="SAM" id="Phobius"/>
    </source>
</evidence>
<protein>
    <recommendedName>
        <fullName evidence="4">RedB protein</fullName>
    </recommendedName>
</protein>
<comment type="caution">
    <text evidence="2">The sequence shown here is derived from an EMBL/GenBank/DDBJ whole genome shotgun (WGS) entry which is preliminary data.</text>
</comment>
<sequence length="222" mass="23544">MLNNRTDNLWRIAAIAWGVAAVGVWAWTTSYGFTTYQPTAGVNLSSWPTGTRLTLDAERPTLVVFLHPRCPCTRASIRELERVLTGAGLSGDQQPRVIVTATLPADADEQWRQTDTVRDATALPYANVAWDVDGVEASRFGAATSGAVRLYASSGELLFAGGVTPSRGHEGDSAGRDRLLALLRGDDTTPQPPTPVFGCRLCLPAPTADAPAGAERVAAALN</sequence>
<dbReference type="Gene3D" id="3.40.30.10">
    <property type="entry name" value="Glutaredoxin"/>
    <property type="match status" value="1"/>
</dbReference>
<evidence type="ECO:0008006" key="4">
    <source>
        <dbReference type="Google" id="ProtNLM"/>
    </source>
</evidence>
<evidence type="ECO:0000313" key="3">
    <source>
        <dbReference type="Proteomes" id="UP000316714"/>
    </source>
</evidence>
<keyword evidence="1" id="KW-1133">Transmembrane helix</keyword>
<organism evidence="2 3">
    <name type="scientific">Posidoniimonas corsicana</name>
    <dbReference type="NCBI Taxonomy" id="1938618"/>
    <lineage>
        <taxon>Bacteria</taxon>
        <taxon>Pseudomonadati</taxon>
        <taxon>Planctomycetota</taxon>
        <taxon>Planctomycetia</taxon>
        <taxon>Pirellulales</taxon>
        <taxon>Lacipirellulaceae</taxon>
        <taxon>Posidoniimonas</taxon>
    </lineage>
</organism>
<keyword evidence="3" id="KW-1185">Reference proteome</keyword>
<reference evidence="2 3" key="1">
    <citation type="submission" date="2019-02" db="EMBL/GenBank/DDBJ databases">
        <title>Deep-cultivation of Planctomycetes and their phenomic and genomic characterization uncovers novel biology.</title>
        <authorList>
            <person name="Wiegand S."/>
            <person name="Jogler M."/>
            <person name="Boedeker C."/>
            <person name="Pinto D."/>
            <person name="Vollmers J."/>
            <person name="Rivas-Marin E."/>
            <person name="Kohn T."/>
            <person name="Peeters S.H."/>
            <person name="Heuer A."/>
            <person name="Rast P."/>
            <person name="Oberbeckmann S."/>
            <person name="Bunk B."/>
            <person name="Jeske O."/>
            <person name="Meyerdierks A."/>
            <person name="Storesund J.E."/>
            <person name="Kallscheuer N."/>
            <person name="Luecker S."/>
            <person name="Lage O.M."/>
            <person name="Pohl T."/>
            <person name="Merkel B.J."/>
            <person name="Hornburger P."/>
            <person name="Mueller R.-W."/>
            <person name="Bruemmer F."/>
            <person name="Labrenz M."/>
            <person name="Spormann A.M."/>
            <person name="Op Den Camp H."/>
            <person name="Overmann J."/>
            <person name="Amann R."/>
            <person name="Jetten M.S.M."/>
            <person name="Mascher T."/>
            <person name="Medema M.H."/>
            <person name="Devos D.P."/>
            <person name="Kaster A.-K."/>
            <person name="Ovreas L."/>
            <person name="Rohde M."/>
            <person name="Galperin M.Y."/>
            <person name="Jogler C."/>
        </authorList>
    </citation>
    <scope>NUCLEOTIDE SEQUENCE [LARGE SCALE GENOMIC DNA]</scope>
    <source>
        <strain evidence="2 3">KOR34</strain>
    </source>
</reference>
<evidence type="ECO:0000313" key="2">
    <source>
        <dbReference type="EMBL" id="TWT37386.1"/>
    </source>
</evidence>
<keyword evidence="1" id="KW-0812">Transmembrane</keyword>
<gene>
    <name evidence="2" type="ORF">KOR34_23360</name>
</gene>
<dbReference type="Proteomes" id="UP000316714">
    <property type="component" value="Unassembled WGS sequence"/>
</dbReference>
<accession>A0A5C5VFK7</accession>
<feature type="transmembrane region" description="Helical" evidence="1">
    <location>
        <begin position="9"/>
        <end position="28"/>
    </location>
</feature>